<evidence type="ECO:0000313" key="3">
    <source>
        <dbReference type="Proteomes" id="UP000831796"/>
    </source>
</evidence>
<evidence type="ECO:0000259" key="1">
    <source>
        <dbReference type="Pfam" id="PF12867"/>
    </source>
</evidence>
<proteinExistence type="predicted"/>
<dbReference type="Proteomes" id="UP000831796">
    <property type="component" value="Chromosome"/>
</dbReference>
<accession>A0A8T9PXT2</accession>
<name>A0A8T9PXT2_9BACT</name>
<dbReference type="AlphaFoldDB" id="A0A8T9PXT2"/>
<reference evidence="2" key="1">
    <citation type="submission" date="2022-04" db="EMBL/GenBank/DDBJ databases">
        <title>Hymenobacter sp. isolated from the air.</title>
        <authorList>
            <person name="Won M."/>
            <person name="Lee C.-M."/>
            <person name="Woen H.-Y."/>
            <person name="Kwon S.-W."/>
        </authorList>
    </citation>
    <scope>NUCLEOTIDE SEQUENCE</scope>
    <source>
        <strain evidence="2">5116S-3</strain>
    </source>
</reference>
<keyword evidence="3" id="KW-1185">Reference proteome</keyword>
<dbReference type="KEGG" id="hcu:MUN79_15020"/>
<dbReference type="Gene3D" id="1.20.120.450">
    <property type="entry name" value="dinb family like domain"/>
    <property type="match status" value="1"/>
</dbReference>
<dbReference type="Pfam" id="PF12867">
    <property type="entry name" value="DinB_2"/>
    <property type="match status" value="1"/>
</dbReference>
<organism evidence="2 3">
    <name type="scientific">Hymenobacter cellulosilyticus</name>
    <dbReference type="NCBI Taxonomy" id="2932248"/>
    <lineage>
        <taxon>Bacteria</taxon>
        <taxon>Pseudomonadati</taxon>
        <taxon>Bacteroidota</taxon>
        <taxon>Cytophagia</taxon>
        <taxon>Cytophagales</taxon>
        <taxon>Hymenobacteraceae</taxon>
        <taxon>Hymenobacter</taxon>
    </lineage>
</organism>
<dbReference type="InterPro" id="IPR034660">
    <property type="entry name" value="DinB/YfiT-like"/>
</dbReference>
<gene>
    <name evidence="2" type="ORF">MUN79_15020</name>
</gene>
<feature type="domain" description="DinB-like" evidence="1">
    <location>
        <begin position="34"/>
        <end position="177"/>
    </location>
</feature>
<dbReference type="InterPro" id="IPR024775">
    <property type="entry name" value="DinB-like"/>
</dbReference>
<evidence type="ECO:0000313" key="2">
    <source>
        <dbReference type="EMBL" id="UOQ70084.1"/>
    </source>
</evidence>
<dbReference type="RefSeq" id="WP_244673508.1">
    <property type="nucleotide sequence ID" value="NZ_CP095046.1"/>
</dbReference>
<dbReference type="SUPFAM" id="SSF109854">
    <property type="entry name" value="DinB/YfiT-like putative metalloenzymes"/>
    <property type="match status" value="1"/>
</dbReference>
<protein>
    <submittedName>
        <fullName evidence="2">DinB family protein</fullName>
    </submittedName>
</protein>
<sequence>MTLPALIAEISTSLTGTFARIDTWFDKDARLRAYRPAAGGWTIDEVLEHIGLTNHFLLILIAKGTTKALQKAALTELPTTLTHDDFQLDKLTEIGQHQSFAWVRPEHMEPTGSKPLAEVRMQLREQVQQCLGYLEQLKNGEGLLYKTTMSVNSLGKINVYEYLYFLAQHGRRHLTQLDKNELEFATRPR</sequence>
<dbReference type="EMBL" id="CP095046">
    <property type="protein sequence ID" value="UOQ70084.1"/>
    <property type="molecule type" value="Genomic_DNA"/>
</dbReference>